<feature type="compositionally biased region" description="Basic and acidic residues" evidence="1">
    <location>
        <begin position="53"/>
        <end position="106"/>
    </location>
</feature>
<feature type="region of interest" description="Disordered" evidence="1">
    <location>
        <begin position="23"/>
        <end position="106"/>
    </location>
</feature>
<dbReference type="Pfam" id="PF06991">
    <property type="entry name" value="MFAP1"/>
    <property type="match status" value="1"/>
</dbReference>
<dbReference type="EMBL" id="KK104798">
    <property type="protein sequence ID" value="KIY93404.1"/>
    <property type="molecule type" value="Genomic_DNA"/>
</dbReference>
<dbReference type="PANTHER" id="PTHR15327">
    <property type="entry name" value="MICROFIBRIL-ASSOCIATED PROTEIN"/>
    <property type="match status" value="1"/>
</dbReference>
<dbReference type="RefSeq" id="XP_013892424.1">
    <property type="nucleotide sequence ID" value="XM_014036970.1"/>
</dbReference>
<evidence type="ECO:0000256" key="1">
    <source>
        <dbReference type="SAM" id="MobiDB-lite"/>
    </source>
</evidence>
<protein>
    <submittedName>
        <fullName evidence="3">Microfibrillar-associated protein 1</fullName>
    </submittedName>
</protein>
<feature type="compositionally biased region" description="Basic and acidic residues" evidence="1">
    <location>
        <begin position="158"/>
        <end position="174"/>
    </location>
</feature>
<dbReference type="KEGG" id="mng:MNEG_14558"/>
<evidence type="ECO:0000313" key="4">
    <source>
        <dbReference type="Proteomes" id="UP000054498"/>
    </source>
</evidence>
<organism evidence="3 4">
    <name type="scientific">Monoraphidium neglectum</name>
    <dbReference type="NCBI Taxonomy" id="145388"/>
    <lineage>
        <taxon>Eukaryota</taxon>
        <taxon>Viridiplantae</taxon>
        <taxon>Chlorophyta</taxon>
        <taxon>core chlorophytes</taxon>
        <taxon>Chlorophyceae</taxon>
        <taxon>CS clade</taxon>
        <taxon>Sphaeropleales</taxon>
        <taxon>Selenastraceae</taxon>
        <taxon>Monoraphidium</taxon>
    </lineage>
</organism>
<accession>A0A0D2LNM3</accession>
<dbReference type="Proteomes" id="UP000054498">
    <property type="component" value="Unassembled WGS sequence"/>
</dbReference>
<feature type="compositionally biased region" description="Acidic residues" evidence="1">
    <location>
        <begin position="37"/>
        <end position="52"/>
    </location>
</feature>
<dbReference type="InterPro" id="IPR009730">
    <property type="entry name" value="MFAP1_C"/>
</dbReference>
<sequence length="189" mass="20890">MPVTQRELESRQLVVAAIAAEEAERRAAAAGAAGPAEEGDIDTDDDEADTAFDEWKGREMGRIARDRGEREAAEAEVRERERLKNMTEEERAAWERANPKADRPKEKAKWGFMQKYWHKGAFFQETADDARGTTGGFEILQRDYSAPTAAAVRPGGRGLRDAEARDQRGAERGSRGTRRPGWAGRSGGA</sequence>
<dbReference type="InterPro" id="IPR033194">
    <property type="entry name" value="MFAP1"/>
</dbReference>
<gene>
    <name evidence="3" type="ORF">MNEG_14558</name>
</gene>
<dbReference type="OrthoDB" id="1111734at2759"/>
<reference evidence="3 4" key="1">
    <citation type="journal article" date="2013" name="BMC Genomics">
        <title>Reconstruction of the lipid metabolism for the microalga Monoraphidium neglectum from its genome sequence reveals characteristics suitable for biofuel production.</title>
        <authorList>
            <person name="Bogen C."/>
            <person name="Al-Dilaimi A."/>
            <person name="Albersmeier A."/>
            <person name="Wichmann J."/>
            <person name="Grundmann M."/>
            <person name="Rupp O."/>
            <person name="Lauersen K.J."/>
            <person name="Blifernez-Klassen O."/>
            <person name="Kalinowski J."/>
            <person name="Goesmann A."/>
            <person name="Mussgnug J.H."/>
            <person name="Kruse O."/>
        </authorList>
    </citation>
    <scope>NUCLEOTIDE SEQUENCE [LARGE SCALE GENOMIC DNA]</scope>
    <source>
        <strain evidence="3 4">SAG 48.87</strain>
    </source>
</reference>
<name>A0A0D2LNM3_9CHLO</name>
<feature type="domain" description="Micro-fibrillar-associated protein 1 C-terminal" evidence="2">
    <location>
        <begin position="5"/>
        <end position="150"/>
    </location>
</feature>
<evidence type="ECO:0000313" key="3">
    <source>
        <dbReference type="EMBL" id="KIY93404.1"/>
    </source>
</evidence>
<evidence type="ECO:0000259" key="2">
    <source>
        <dbReference type="Pfam" id="PF06991"/>
    </source>
</evidence>
<dbReference type="GeneID" id="25732132"/>
<feature type="region of interest" description="Disordered" evidence="1">
    <location>
        <begin position="146"/>
        <end position="189"/>
    </location>
</feature>
<dbReference type="AlphaFoldDB" id="A0A0D2LNM3"/>
<keyword evidence="4" id="KW-1185">Reference proteome</keyword>
<proteinExistence type="predicted"/>
<dbReference type="STRING" id="145388.A0A0D2LNM3"/>